<keyword evidence="5" id="KW-0694">RNA-binding</keyword>
<dbReference type="InterPro" id="IPR002132">
    <property type="entry name" value="Ribosomal_uL5"/>
</dbReference>
<dbReference type="PANTHER" id="PTHR11994">
    <property type="entry name" value="60S RIBOSOMAL PROTEIN L11-RELATED"/>
    <property type="match status" value="1"/>
</dbReference>
<feature type="domain" description="Large ribosomal subunit protein uL5 C-terminal" evidence="8">
    <location>
        <begin position="85"/>
        <end position="178"/>
    </location>
</feature>
<dbReference type="GO" id="GO:1990904">
    <property type="term" value="C:ribonucleoprotein complex"/>
    <property type="evidence" value="ECO:0007669"/>
    <property type="project" value="UniProtKB-KW"/>
</dbReference>
<keyword evidence="10" id="KW-1185">Reference proteome</keyword>
<keyword evidence="2 5" id="KW-0689">Ribosomal protein</keyword>
<protein>
    <recommendedName>
        <fullName evidence="4 5">Large ribosomal subunit protein uL5</fullName>
    </recommendedName>
</protein>
<evidence type="ECO:0000256" key="1">
    <source>
        <dbReference type="ARBA" id="ARBA00008553"/>
    </source>
</evidence>
<dbReference type="OrthoDB" id="9806626at2"/>
<dbReference type="HAMAP" id="MF_01333_B">
    <property type="entry name" value="Ribosomal_uL5_B"/>
    <property type="match status" value="1"/>
</dbReference>
<evidence type="ECO:0000256" key="3">
    <source>
        <dbReference type="ARBA" id="ARBA00023274"/>
    </source>
</evidence>
<evidence type="ECO:0000256" key="4">
    <source>
        <dbReference type="ARBA" id="ARBA00035245"/>
    </source>
</evidence>
<dbReference type="FunFam" id="3.30.1440.10:FF:000001">
    <property type="entry name" value="50S ribosomal protein L5"/>
    <property type="match status" value="1"/>
</dbReference>
<evidence type="ECO:0000313" key="9">
    <source>
        <dbReference type="EMBL" id="SMG19030.1"/>
    </source>
</evidence>
<dbReference type="GO" id="GO:0000049">
    <property type="term" value="F:tRNA binding"/>
    <property type="evidence" value="ECO:0007669"/>
    <property type="project" value="UniProtKB-UniRule"/>
</dbReference>
<keyword evidence="5" id="KW-0699">rRNA-binding</keyword>
<dbReference type="STRING" id="561720.SAMN06275492_10583"/>
<evidence type="ECO:0000259" key="8">
    <source>
        <dbReference type="Pfam" id="PF00673"/>
    </source>
</evidence>
<dbReference type="GO" id="GO:0019843">
    <property type="term" value="F:rRNA binding"/>
    <property type="evidence" value="ECO:0007669"/>
    <property type="project" value="UniProtKB-UniRule"/>
</dbReference>
<dbReference type="Proteomes" id="UP000193355">
    <property type="component" value="Unassembled WGS sequence"/>
</dbReference>
<reference evidence="10" key="1">
    <citation type="submission" date="2017-04" db="EMBL/GenBank/DDBJ databases">
        <authorList>
            <person name="Varghese N."/>
            <person name="Submissions S."/>
        </authorList>
    </citation>
    <scope>NUCLEOTIDE SEQUENCE [LARGE SCALE GENOMIC DNA]</scope>
    <source>
        <strain evidence="10">USBA 82</strain>
    </source>
</reference>
<comment type="similarity">
    <text evidence="1 5 6">Belongs to the universal ribosomal protein uL5 family.</text>
</comment>
<dbReference type="Pfam" id="PF00673">
    <property type="entry name" value="Ribosomal_L5_C"/>
    <property type="match status" value="1"/>
</dbReference>
<dbReference type="InterPro" id="IPR031309">
    <property type="entry name" value="Ribosomal_uL5_C"/>
</dbReference>
<dbReference type="AlphaFoldDB" id="A0A1X7IW09"/>
<dbReference type="NCBIfam" id="NF000585">
    <property type="entry name" value="PRK00010.1"/>
    <property type="match status" value="1"/>
</dbReference>
<accession>A0A1X7IW09</accession>
<dbReference type="Pfam" id="PF00281">
    <property type="entry name" value="Ribosomal_L5"/>
    <property type="match status" value="1"/>
</dbReference>
<dbReference type="InterPro" id="IPR020930">
    <property type="entry name" value="Ribosomal_uL5_bac-type"/>
</dbReference>
<dbReference type="PIRSF" id="PIRSF002161">
    <property type="entry name" value="Ribosomal_L5"/>
    <property type="match status" value="1"/>
</dbReference>
<evidence type="ECO:0000256" key="5">
    <source>
        <dbReference type="HAMAP-Rule" id="MF_01333"/>
    </source>
</evidence>
<dbReference type="Gene3D" id="3.30.1440.10">
    <property type="match status" value="1"/>
</dbReference>
<evidence type="ECO:0000259" key="7">
    <source>
        <dbReference type="Pfam" id="PF00281"/>
    </source>
</evidence>
<sequence>MKPRMLEKYAGEAAPALQKEFGYGNPMEIPRLVKIVINIGVGEGKQDAKYVNASVSELSTISGQRPMIKRAKKSVAGFKLRENSPIGCSVTLRGSRMWEFLDRLVSVVLPRIKDFRGISAKSFDGRGNYNLGLKDQLIFPEINYDKIMVSKGMNISFVSTAKTDEEGIALLSKLGMPFAK</sequence>
<organism evidence="9 10">
    <name type="scientific">Dethiosulfovibrio salsuginis</name>
    <dbReference type="NCBI Taxonomy" id="561720"/>
    <lineage>
        <taxon>Bacteria</taxon>
        <taxon>Thermotogati</taxon>
        <taxon>Synergistota</taxon>
        <taxon>Synergistia</taxon>
        <taxon>Synergistales</taxon>
        <taxon>Dethiosulfovibrionaceae</taxon>
        <taxon>Dethiosulfovibrio</taxon>
    </lineage>
</organism>
<name>A0A1X7IW09_9BACT</name>
<dbReference type="GO" id="GO:0005840">
    <property type="term" value="C:ribosome"/>
    <property type="evidence" value="ECO:0007669"/>
    <property type="project" value="UniProtKB-KW"/>
</dbReference>
<dbReference type="InterPro" id="IPR022803">
    <property type="entry name" value="Ribosomal_uL5_dom_sf"/>
</dbReference>
<dbReference type="SUPFAM" id="SSF55282">
    <property type="entry name" value="RL5-like"/>
    <property type="match status" value="1"/>
</dbReference>
<dbReference type="EMBL" id="FXBB01000005">
    <property type="protein sequence ID" value="SMG19030.1"/>
    <property type="molecule type" value="Genomic_DNA"/>
</dbReference>
<dbReference type="GO" id="GO:0006412">
    <property type="term" value="P:translation"/>
    <property type="evidence" value="ECO:0007669"/>
    <property type="project" value="UniProtKB-UniRule"/>
</dbReference>
<comment type="function">
    <text evidence="5">This is 1 of the proteins that bind and probably mediate the attachment of the 5S RNA into the large ribosomal subunit, where it forms part of the central protuberance. In the 70S ribosome it contacts protein S13 of the 30S subunit (bridge B1b), connecting the 2 subunits; this bridge is implicated in subunit movement. Contacts the P site tRNA; the 5S rRNA and some of its associated proteins might help stabilize positioning of ribosome-bound tRNAs.</text>
</comment>
<gene>
    <name evidence="5" type="primary">rplE</name>
    <name evidence="9" type="ORF">SAMN06275492_10583</name>
</gene>
<evidence type="ECO:0000313" key="10">
    <source>
        <dbReference type="Proteomes" id="UP000193355"/>
    </source>
</evidence>
<dbReference type="RefSeq" id="WP_085543982.1">
    <property type="nucleotide sequence ID" value="NZ_FXBB01000005.1"/>
</dbReference>
<feature type="domain" description="Large ribosomal subunit protein uL5 N-terminal" evidence="7">
    <location>
        <begin position="25"/>
        <end position="81"/>
    </location>
</feature>
<dbReference type="InterPro" id="IPR031310">
    <property type="entry name" value="Ribosomal_uL5_N"/>
</dbReference>
<keyword evidence="3 5" id="KW-0687">Ribonucleoprotein</keyword>
<dbReference type="GO" id="GO:0003735">
    <property type="term" value="F:structural constituent of ribosome"/>
    <property type="evidence" value="ECO:0007669"/>
    <property type="project" value="InterPro"/>
</dbReference>
<evidence type="ECO:0000256" key="6">
    <source>
        <dbReference type="RuleBase" id="RU003930"/>
    </source>
</evidence>
<evidence type="ECO:0000256" key="2">
    <source>
        <dbReference type="ARBA" id="ARBA00022980"/>
    </source>
</evidence>
<comment type="subunit">
    <text evidence="5">Part of the 50S ribosomal subunit; part of the 5S rRNA/L5/L18/L25 subcomplex. Contacts the 5S rRNA and the P site tRNA. Forms a bridge to the 30S subunit in the 70S ribosome.</text>
</comment>
<keyword evidence="5" id="KW-0820">tRNA-binding</keyword>
<proteinExistence type="inferred from homology"/>